<evidence type="ECO:0000313" key="4">
    <source>
        <dbReference type="Proteomes" id="UP000533017"/>
    </source>
</evidence>
<dbReference type="PANTHER" id="PTHR12631:SF10">
    <property type="entry name" value="BETA-XYLOSIDASE-LIKE PROTEIN-RELATED"/>
    <property type="match status" value="1"/>
</dbReference>
<dbReference type="Gene3D" id="3.20.20.80">
    <property type="entry name" value="Glycosidases"/>
    <property type="match status" value="1"/>
</dbReference>
<dbReference type="STRING" id="504797.SAMN05421678_107226"/>
<protein>
    <recommendedName>
        <fullName evidence="5">Glycosyl hydrolases family 39</fullName>
    </recommendedName>
</protein>
<evidence type="ECO:0000313" key="1">
    <source>
        <dbReference type="EMBL" id="NYH83120.1"/>
    </source>
</evidence>
<evidence type="ECO:0008006" key="5">
    <source>
        <dbReference type="Google" id="ProtNLM"/>
    </source>
</evidence>
<keyword evidence="4" id="KW-1185">Reference proteome</keyword>
<gene>
    <name evidence="1" type="ORF">FHR37_001971</name>
    <name evidence="2" type="ORF">SAMN05421678_107226</name>
</gene>
<organism evidence="2 3">
    <name type="scientific">Actinopolymorpha cephalotaxi</name>
    <dbReference type="NCBI Taxonomy" id="504797"/>
    <lineage>
        <taxon>Bacteria</taxon>
        <taxon>Bacillati</taxon>
        <taxon>Actinomycetota</taxon>
        <taxon>Actinomycetes</taxon>
        <taxon>Propionibacteriales</taxon>
        <taxon>Actinopolymorphaceae</taxon>
        <taxon>Actinopolymorpha</taxon>
    </lineage>
</organism>
<name>A0A1I2TJQ2_9ACTN</name>
<dbReference type="PANTHER" id="PTHR12631">
    <property type="entry name" value="ALPHA-L-IDURONIDASE"/>
    <property type="match status" value="1"/>
</dbReference>
<dbReference type="SUPFAM" id="SSF51445">
    <property type="entry name" value="(Trans)glycosidases"/>
    <property type="match status" value="1"/>
</dbReference>
<dbReference type="EMBL" id="JACBZA010000001">
    <property type="protein sequence ID" value="NYH83120.1"/>
    <property type="molecule type" value="Genomic_DNA"/>
</dbReference>
<dbReference type="GO" id="GO:0004553">
    <property type="term" value="F:hydrolase activity, hydrolyzing O-glycosyl compounds"/>
    <property type="evidence" value="ECO:0007669"/>
    <property type="project" value="TreeGrafter"/>
</dbReference>
<reference evidence="2 3" key="1">
    <citation type="submission" date="2016-10" db="EMBL/GenBank/DDBJ databases">
        <authorList>
            <person name="de Groot N.N."/>
        </authorList>
    </citation>
    <scope>NUCLEOTIDE SEQUENCE [LARGE SCALE GENOMIC DNA]</scope>
    <source>
        <strain evidence="2 3">CPCC 202808</strain>
    </source>
</reference>
<accession>A0A1I2TJQ2</accession>
<dbReference type="EMBL" id="FOOI01000007">
    <property type="protein sequence ID" value="SFG65155.1"/>
    <property type="molecule type" value="Genomic_DNA"/>
</dbReference>
<evidence type="ECO:0000313" key="2">
    <source>
        <dbReference type="EMBL" id="SFG65155.1"/>
    </source>
</evidence>
<evidence type="ECO:0000313" key="3">
    <source>
        <dbReference type="Proteomes" id="UP000199052"/>
    </source>
</evidence>
<proteinExistence type="predicted"/>
<sequence>MSYTSQSPNAFADPADIRLGIVRGISYGLFGPPDEFVPQTRGLGAGLVRAYVYWGQVERTPGADDWSVVDAFLDQLDGTEEVWVTVCSSSTWATRQATDFLPPSPAHELTAYADFVRRLVTHCAGRVHYWQCDNEPSNTGLLWAGTAPEYLAQLKAMYAAVKEADPSAAVVLGGCGYDVLSSEPGSPAREFFDHLAREGRDHFDVFDVHLYDEPARILDHLATARSLMRAHGYQKPVVVGEYRGPTPFWFPEAMAAITETMMSAFAGATEATADLGTAELRARAGWETPERRAMRALYARPDLPPELAMFLADCPPDLEARRRRMGCRDLVMRNLLALSAGVRRTICWDLAPEVPGRVDHLTMAHLMYATFPLLDYEGTKLNVRHPEAETFALLTRLLAGARTVGRRTVPGRPEVAAFDVDRGTAPPLLAVWDEQRDLFAGEDLPARPVEVSWPALGEGASVRAVDVFGAAVAVEPRPHAVVLPVSVTPVFVSCG</sequence>
<dbReference type="AlphaFoldDB" id="A0A1I2TJQ2"/>
<dbReference type="Proteomes" id="UP000533017">
    <property type="component" value="Unassembled WGS sequence"/>
</dbReference>
<dbReference type="OrthoDB" id="7180791at2"/>
<dbReference type="InterPro" id="IPR017853">
    <property type="entry name" value="GH"/>
</dbReference>
<dbReference type="Proteomes" id="UP000199052">
    <property type="component" value="Unassembled WGS sequence"/>
</dbReference>
<dbReference type="RefSeq" id="WP_139238976.1">
    <property type="nucleotide sequence ID" value="NZ_FOOI01000007.1"/>
</dbReference>
<reference evidence="1 4" key="2">
    <citation type="submission" date="2020-07" db="EMBL/GenBank/DDBJ databases">
        <title>Sequencing the genomes of 1000 actinobacteria strains.</title>
        <authorList>
            <person name="Klenk H.-P."/>
        </authorList>
    </citation>
    <scope>NUCLEOTIDE SEQUENCE [LARGE SCALE GENOMIC DNA]</scope>
    <source>
        <strain evidence="1 4">DSM 45117</strain>
    </source>
</reference>
<dbReference type="InterPro" id="IPR051923">
    <property type="entry name" value="Glycosyl_Hydrolase_39"/>
</dbReference>